<keyword evidence="3" id="KW-0001">2Fe-2S</keyword>
<keyword evidence="12" id="KW-1185">Reference proteome</keyword>
<dbReference type="SUPFAM" id="SSF50022">
    <property type="entry name" value="ISP domain"/>
    <property type="match status" value="1"/>
</dbReference>
<keyword evidence="7" id="KW-1015">Disulfide bond</keyword>
<evidence type="ECO:0000256" key="4">
    <source>
        <dbReference type="ARBA" id="ARBA00022723"/>
    </source>
</evidence>
<evidence type="ECO:0000256" key="3">
    <source>
        <dbReference type="ARBA" id="ARBA00022714"/>
    </source>
</evidence>
<dbReference type="InterPro" id="IPR005805">
    <property type="entry name" value="Rieske_Fe-S_prot_C"/>
</dbReference>
<keyword evidence="5" id="KW-0408">Iron</keyword>
<dbReference type="InterPro" id="IPR036922">
    <property type="entry name" value="Rieske_2Fe-2S_sf"/>
</dbReference>
<dbReference type="InterPro" id="IPR014349">
    <property type="entry name" value="Rieske_Fe-S_prot"/>
</dbReference>
<dbReference type="RefSeq" id="WP_182857415.1">
    <property type="nucleotide sequence ID" value="NZ_WMLF01000415.1"/>
</dbReference>
<organism evidence="11 12">
    <name type="scientific">Streptomyces durbertensis</name>
    <dbReference type="NCBI Taxonomy" id="2448886"/>
    <lineage>
        <taxon>Bacteria</taxon>
        <taxon>Bacillati</taxon>
        <taxon>Actinomycetota</taxon>
        <taxon>Actinomycetes</taxon>
        <taxon>Kitasatosporales</taxon>
        <taxon>Streptomycetaceae</taxon>
        <taxon>Streptomyces</taxon>
    </lineage>
</organism>
<dbReference type="PANTHER" id="PTHR10134">
    <property type="entry name" value="CYTOCHROME B-C1 COMPLEX SUBUNIT RIESKE, MITOCHONDRIAL"/>
    <property type="match status" value="1"/>
</dbReference>
<evidence type="ECO:0000313" key="11">
    <source>
        <dbReference type="EMBL" id="MBB1246138.1"/>
    </source>
</evidence>
<dbReference type="PROSITE" id="PS51318">
    <property type="entry name" value="TAT"/>
    <property type="match status" value="1"/>
</dbReference>
<evidence type="ECO:0000256" key="2">
    <source>
        <dbReference type="ARBA" id="ARBA00015816"/>
    </source>
</evidence>
<feature type="domain" description="Rieske" evidence="10">
    <location>
        <begin position="56"/>
        <end position="141"/>
    </location>
</feature>
<keyword evidence="4" id="KW-0479">Metal-binding</keyword>
<evidence type="ECO:0000256" key="8">
    <source>
        <dbReference type="ARBA" id="ARBA00029586"/>
    </source>
</evidence>
<dbReference type="Proteomes" id="UP000766698">
    <property type="component" value="Unassembled WGS sequence"/>
</dbReference>
<keyword evidence="6" id="KW-0411">Iron-sulfur</keyword>
<dbReference type="InterPro" id="IPR006311">
    <property type="entry name" value="TAT_signal"/>
</dbReference>
<dbReference type="PRINTS" id="PR00162">
    <property type="entry name" value="RIESKE"/>
</dbReference>
<comment type="cofactor">
    <cofactor evidence="9">
        <name>[2Fe-2S] cluster</name>
        <dbReference type="ChEBI" id="CHEBI:190135"/>
    </cofactor>
</comment>
<evidence type="ECO:0000259" key="10">
    <source>
        <dbReference type="PROSITE" id="PS51296"/>
    </source>
</evidence>
<comment type="caution">
    <text evidence="11">The sequence shown here is derived from an EMBL/GenBank/DDBJ whole genome shotgun (WGS) entry which is preliminary data.</text>
</comment>
<evidence type="ECO:0000256" key="5">
    <source>
        <dbReference type="ARBA" id="ARBA00023004"/>
    </source>
</evidence>
<evidence type="ECO:0000256" key="9">
    <source>
        <dbReference type="ARBA" id="ARBA00034078"/>
    </source>
</evidence>
<comment type="function">
    <text evidence="1">Iron-sulfur subunit of the cytochrome bc1 complex, an essential component of the respiratory electron transport chain required for ATP synthesis. The bc1 complex catalyzes the oxidation of menaquinol and the reduction of cytochrome c in the respiratory chain. The bc1 complex operates through a Q-cycle mechanism that couples electron transfer to generation of the proton gradient that drives ATP synthesis.</text>
</comment>
<dbReference type="Gene3D" id="2.102.10.10">
    <property type="entry name" value="Rieske [2Fe-2S] iron-sulphur domain"/>
    <property type="match status" value="1"/>
</dbReference>
<dbReference type="InterPro" id="IPR017941">
    <property type="entry name" value="Rieske_2Fe-2S"/>
</dbReference>
<evidence type="ECO:0000256" key="6">
    <source>
        <dbReference type="ARBA" id="ARBA00023014"/>
    </source>
</evidence>
<proteinExistence type="predicted"/>
<accession>A0ABR6ELC0</accession>
<dbReference type="EMBL" id="WMLF01000415">
    <property type="protein sequence ID" value="MBB1246138.1"/>
    <property type="molecule type" value="Genomic_DNA"/>
</dbReference>
<evidence type="ECO:0000256" key="7">
    <source>
        <dbReference type="ARBA" id="ARBA00023157"/>
    </source>
</evidence>
<dbReference type="Pfam" id="PF00355">
    <property type="entry name" value="Rieske"/>
    <property type="match status" value="1"/>
</dbReference>
<evidence type="ECO:0000256" key="1">
    <source>
        <dbReference type="ARBA" id="ARBA00002494"/>
    </source>
</evidence>
<gene>
    <name evidence="11" type="ORF">GL263_21645</name>
</gene>
<sequence>MTEHDCPRPSRRTLLCGAAAAPLAGLALTACGGGDGWPRSPEAETQAVTLGGDAGEVPVGGARIYREDRLLVSQPKKGEFRAFSAVCTHGGCVLSSVRELEAGCGCHGSRFDAASGAVLKTPATVDLPEYPVTVSEGRLIVGPGRREG</sequence>
<dbReference type="CDD" id="cd03467">
    <property type="entry name" value="Rieske"/>
    <property type="match status" value="1"/>
</dbReference>
<name>A0ABR6ELC0_9ACTN</name>
<reference evidence="12" key="1">
    <citation type="journal article" date="2020" name="Syst. Appl. Microbiol.">
        <title>Streptomyces alkaliterrae sp. nov., isolated from an alkaline soil, and emended descriptions of Streptomyces alkaliphilus, Streptomyces calidiresistens and Streptomyces durbertensis.</title>
        <authorList>
            <person name="Swiecimska M."/>
            <person name="Golinska P."/>
            <person name="Nouioui I."/>
            <person name="Wypij M."/>
            <person name="Rai M."/>
            <person name="Sangal V."/>
            <person name="Goodfellow M."/>
        </authorList>
    </citation>
    <scope>NUCLEOTIDE SEQUENCE [LARGE SCALE GENOMIC DNA]</scope>
    <source>
        <strain evidence="12">DSM 104538</strain>
    </source>
</reference>
<evidence type="ECO:0000313" key="12">
    <source>
        <dbReference type="Proteomes" id="UP000766698"/>
    </source>
</evidence>
<dbReference type="PROSITE" id="PS51296">
    <property type="entry name" value="RIESKE"/>
    <property type="match status" value="1"/>
</dbReference>
<protein>
    <recommendedName>
        <fullName evidence="2">Cytochrome bc1 complex Rieske iron-sulfur subunit</fullName>
    </recommendedName>
    <alternativeName>
        <fullName evidence="8">Cytochrome bc1 reductase complex subunit QcrA</fullName>
    </alternativeName>
</protein>